<organism evidence="3 4">
    <name type="scientific">Potamilus streckersoni</name>
    <dbReference type="NCBI Taxonomy" id="2493646"/>
    <lineage>
        <taxon>Eukaryota</taxon>
        <taxon>Metazoa</taxon>
        <taxon>Spiralia</taxon>
        <taxon>Lophotrochozoa</taxon>
        <taxon>Mollusca</taxon>
        <taxon>Bivalvia</taxon>
        <taxon>Autobranchia</taxon>
        <taxon>Heteroconchia</taxon>
        <taxon>Palaeoheterodonta</taxon>
        <taxon>Unionida</taxon>
        <taxon>Unionoidea</taxon>
        <taxon>Unionidae</taxon>
        <taxon>Ambleminae</taxon>
        <taxon>Lampsilini</taxon>
        <taxon>Potamilus</taxon>
    </lineage>
</organism>
<dbReference type="SUPFAM" id="SSF63825">
    <property type="entry name" value="YWTD domain"/>
    <property type="match status" value="1"/>
</dbReference>
<dbReference type="AlphaFoldDB" id="A0AAE0SLY7"/>
<dbReference type="GO" id="GO:0017147">
    <property type="term" value="F:Wnt-protein binding"/>
    <property type="evidence" value="ECO:0007669"/>
    <property type="project" value="TreeGrafter"/>
</dbReference>
<comment type="caution">
    <text evidence="3">The sequence shown here is derived from an EMBL/GenBank/DDBJ whole genome shotgun (WGS) entry which is preliminary data.</text>
</comment>
<name>A0AAE0SLY7_9BIVA</name>
<dbReference type="SMART" id="SM00135">
    <property type="entry name" value="LY"/>
    <property type="match status" value="3"/>
</dbReference>
<keyword evidence="2" id="KW-0732">Signal</keyword>
<dbReference type="PANTHER" id="PTHR46513">
    <property type="entry name" value="VITELLOGENIN RECEPTOR-LIKE PROTEIN-RELATED-RELATED"/>
    <property type="match status" value="1"/>
</dbReference>
<dbReference type="GO" id="GO:0042813">
    <property type="term" value="F:Wnt receptor activity"/>
    <property type="evidence" value="ECO:0007669"/>
    <property type="project" value="TreeGrafter"/>
</dbReference>
<dbReference type="EMBL" id="JAEAOA010000828">
    <property type="protein sequence ID" value="KAK3594169.1"/>
    <property type="molecule type" value="Genomic_DNA"/>
</dbReference>
<feature type="repeat" description="LDL-receptor class B" evidence="1">
    <location>
        <begin position="219"/>
        <end position="261"/>
    </location>
</feature>
<evidence type="ECO:0000313" key="4">
    <source>
        <dbReference type="Proteomes" id="UP001195483"/>
    </source>
</evidence>
<dbReference type="PROSITE" id="PS51120">
    <property type="entry name" value="LDLRB"/>
    <property type="match status" value="2"/>
</dbReference>
<feature type="chain" id="PRO_5042200073" evidence="2">
    <location>
        <begin position="20"/>
        <end position="320"/>
    </location>
</feature>
<reference evidence="3" key="2">
    <citation type="journal article" date="2021" name="Genome Biol. Evol.">
        <title>Developing a high-quality reference genome for a parasitic bivalve with doubly uniparental inheritance (Bivalvia: Unionida).</title>
        <authorList>
            <person name="Smith C.H."/>
        </authorList>
    </citation>
    <scope>NUCLEOTIDE SEQUENCE</scope>
    <source>
        <strain evidence="3">CHS0354</strain>
        <tissue evidence="3">Mantle</tissue>
    </source>
</reference>
<dbReference type="PANTHER" id="PTHR46513:SF13">
    <property type="entry name" value="EGF-LIKE DOMAIN-CONTAINING PROTEIN"/>
    <property type="match status" value="1"/>
</dbReference>
<evidence type="ECO:0000256" key="2">
    <source>
        <dbReference type="SAM" id="SignalP"/>
    </source>
</evidence>
<dbReference type="GO" id="GO:0005886">
    <property type="term" value="C:plasma membrane"/>
    <property type="evidence" value="ECO:0007669"/>
    <property type="project" value="TreeGrafter"/>
</dbReference>
<proteinExistence type="predicted"/>
<keyword evidence="4" id="KW-1185">Reference proteome</keyword>
<accession>A0AAE0SLY7</accession>
<feature type="signal peptide" evidence="2">
    <location>
        <begin position="1"/>
        <end position="19"/>
    </location>
</feature>
<dbReference type="InterPro" id="IPR000033">
    <property type="entry name" value="LDLR_classB_rpt"/>
</dbReference>
<gene>
    <name evidence="3" type="ORF">CHS0354_013660</name>
</gene>
<protein>
    <submittedName>
        <fullName evidence="3">Uncharacterized protein</fullName>
    </submittedName>
</protein>
<dbReference type="InterPro" id="IPR011042">
    <property type="entry name" value="6-blade_b-propeller_TolB-like"/>
</dbReference>
<evidence type="ECO:0000256" key="1">
    <source>
        <dbReference type="PROSITE-ProRule" id="PRU00461"/>
    </source>
</evidence>
<reference evidence="3" key="3">
    <citation type="submission" date="2023-05" db="EMBL/GenBank/DDBJ databases">
        <authorList>
            <person name="Smith C.H."/>
        </authorList>
    </citation>
    <scope>NUCLEOTIDE SEQUENCE</scope>
    <source>
        <strain evidence="3">CHS0354</strain>
        <tissue evidence="3">Mantle</tissue>
    </source>
</reference>
<sequence length="320" mass="35905">MWERGLLFLLLVYSTSVYSASIPYRSLVMSTHKNQLLVFSGLEDWRQHDVINYSKLFLLSLNPVSNTRGISISLRENREIVIFSDAGFNTITAINVTNVQNAILLHIGTSSGVGQLGVDWVSGNCYWVDTVYGWIVMQAIPKDFSKVNSLNPNFKMVVDTYIDIPTGIAVYPELGYLFWTDTGKIPKIERSSLTGEDRKLLTWQGVIRPTSLCIDYFVKRLYWTDPGRGTVEYSDLHGNGRNILVSSPGSSFYGIDIFEDVLVVSEWSSGAVNGSVKLFIKADGKQATDKTIIRYGTPAFSISVFDAKRQPLDLSREFHL</sequence>
<dbReference type="Gene3D" id="2.120.10.30">
    <property type="entry name" value="TolB, C-terminal domain"/>
    <property type="match status" value="1"/>
</dbReference>
<dbReference type="InterPro" id="IPR050778">
    <property type="entry name" value="Cueball_EGF_LRP_Nidogen"/>
</dbReference>
<dbReference type="GO" id="GO:0060070">
    <property type="term" value="P:canonical Wnt signaling pathway"/>
    <property type="evidence" value="ECO:0007669"/>
    <property type="project" value="TreeGrafter"/>
</dbReference>
<evidence type="ECO:0000313" key="3">
    <source>
        <dbReference type="EMBL" id="KAK3594169.1"/>
    </source>
</evidence>
<reference evidence="3" key="1">
    <citation type="journal article" date="2021" name="Genome Biol. Evol.">
        <title>A High-Quality Reference Genome for a Parasitic Bivalve with Doubly Uniparental Inheritance (Bivalvia: Unionida).</title>
        <authorList>
            <person name="Smith C.H."/>
        </authorList>
    </citation>
    <scope>NUCLEOTIDE SEQUENCE</scope>
    <source>
        <strain evidence="3">CHS0354</strain>
    </source>
</reference>
<dbReference type="Proteomes" id="UP001195483">
    <property type="component" value="Unassembled WGS sequence"/>
</dbReference>
<feature type="repeat" description="LDL-receptor class B" evidence="1">
    <location>
        <begin position="175"/>
        <end position="218"/>
    </location>
</feature>